<dbReference type="Pfam" id="PF00702">
    <property type="entry name" value="Hydrolase"/>
    <property type="match status" value="1"/>
</dbReference>
<name>A0ABU1ZYK8_9CORY</name>
<dbReference type="Proteomes" id="UP001180840">
    <property type="component" value="Unassembled WGS sequence"/>
</dbReference>
<gene>
    <name evidence="1" type="ORF">J2S39_001672</name>
</gene>
<dbReference type="EMBL" id="JAVDXZ010000001">
    <property type="protein sequence ID" value="MDR7329996.1"/>
    <property type="molecule type" value="Genomic_DNA"/>
</dbReference>
<dbReference type="PANTHER" id="PTHR43434">
    <property type="entry name" value="PHOSPHOGLYCOLATE PHOSPHATASE"/>
    <property type="match status" value="1"/>
</dbReference>
<dbReference type="Gene3D" id="3.40.50.1000">
    <property type="entry name" value="HAD superfamily/HAD-like"/>
    <property type="match status" value="1"/>
</dbReference>
<accession>A0ABU1ZYK8</accession>
<reference evidence="1" key="1">
    <citation type="submission" date="2023-07" db="EMBL/GenBank/DDBJ databases">
        <title>Sequencing the genomes of 1000 actinobacteria strains.</title>
        <authorList>
            <person name="Klenk H.-P."/>
        </authorList>
    </citation>
    <scope>NUCLEOTIDE SEQUENCE</scope>
    <source>
        <strain evidence="1">DSM 107476</strain>
    </source>
</reference>
<dbReference type="InterPro" id="IPR023198">
    <property type="entry name" value="PGP-like_dom2"/>
</dbReference>
<evidence type="ECO:0000313" key="2">
    <source>
        <dbReference type="Proteomes" id="UP001180840"/>
    </source>
</evidence>
<evidence type="ECO:0000313" key="1">
    <source>
        <dbReference type="EMBL" id="MDR7329996.1"/>
    </source>
</evidence>
<dbReference type="SUPFAM" id="SSF56784">
    <property type="entry name" value="HAD-like"/>
    <property type="match status" value="1"/>
</dbReference>
<dbReference type="PANTHER" id="PTHR43434:SF19">
    <property type="entry name" value="PHOSPHONOACETALDEHYDE HYDROLASE"/>
    <property type="match status" value="1"/>
</dbReference>
<protein>
    <submittedName>
        <fullName evidence="1">Phosphonatase-like hydrolase</fullName>
    </submittedName>
</protein>
<dbReference type="Gene3D" id="1.10.150.240">
    <property type="entry name" value="Putative phosphatase, domain 2"/>
    <property type="match status" value="1"/>
</dbReference>
<dbReference type="InterPro" id="IPR050155">
    <property type="entry name" value="HAD-like_hydrolase_sf"/>
</dbReference>
<keyword evidence="2" id="KW-1185">Reference proteome</keyword>
<dbReference type="RefSeq" id="WP_290195288.1">
    <property type="nucleotide sequence ID" value="NZ_CP047654.1"/>
</dbReference>
<sequence length="226" mass="24114">MYALAIFDMAGTTIDDRDEVYRVLREATEREGAVYTDAQFQDWMGTEKKWAIRNLLEIGGVTVTDELVEKAWAWFRAELRRTYTEHPPVALDGVAQALAELRAGGVRVGLTTGFSREIADLILDSMGWGVGLNLDASVSADQVEAGRPEPHMITRVMAELGVGDPSRVISVGDTAADVRSAQAAGVTSVGVLTGHLGRAEFGELGADHVLESAADIATLVTVGAEG</sequence>
<comment type="caution">
    <text evidence="1">The sequence shown here is derived from an EMBL/GenBank/DDBJ whole genome shotgun (WGS) entry which is preliminary data.</text>
</comment>
<dbReference type="SFLD" id="SFLDG01129">
    <property type="entry name" value="C1.5:_HAD__Beta-PGM__Phosphata"/>
    <property type="match status" value="1"/>
</dbReference>
<dbReference type="InterPro" id="IPR036412">
    <property type="entry name" value="HAD-like_sf"/>
</dbReference>
<proteinExistence type="predicted"/>
<dbReference type="InterPro" id="IPR023214">
    <property type="entry name" value="HAD_sf"/>
</dbReference>
<dbReference type="SFLD" id="SFLDS00003">
    <property type="entry name" value="Haloacid_Dehalogenase"/>
    <property type="match status" value="1"/>
</dbReference>
<organism evidence="1 2">
    <name type="scientific">Corynebacterium guangdongense</name>
    <dbReference type="NCBI Taxonomy" id="1783348"/>
    <lineage>
        <taxon>Bacteria</taxon>
        <taxon>Bacillati</taxon>
        <taxon>Actinomycetota</taxon>
        <taxon>Actinomycetes</taxon>
        <taxon>Mycobacteriales</taxon>
        <taxon>Corynebacteriaceae</taxon>
        <taxon>Corynebacterium</taxon>
    </lineage>
</organism>
<dbReference type="SFLD" id="SFLDG01135">
    <property type="entry name" value="C1.5.6:_HAD__Beta-PGM__Phospha"/>
    <property type="match status" value="1"/>
</dbReference>